<reference evidence="2 3" key="1">
    <citation type="submission" date="2020-01" db="EMBL/GenBank/DDBJ databases">
        <title>Draft genome assembly of Ensifer adhaerens T173.</title>
        <authorList>
            <person name="Craig J.E."/>
            <person name="Stinchcombe J.R."/>
        </authorList>
    </citation>
    <scope>NUCLEOTIDE SEQUENCE [LARGE SCALE GENOMIC DNA]</scope>
    <source>
        <strain evidence="2 3">T173</strain>
    </source>
</reference>
<accession>A0AAW4FE15</accession>
<comment type="caution">
    <text evidence="2">The sequence shown here is derived from an EMBL/GenBank/DDBJ whole genome shotgun (WGS) entry which is preliminary data.</text>
</comment>
<dbReference type="Proteomes" id="UP000744980">
    <property type="component" value="Unassembled WGS sequence"/>
</dbReference>
<evidence type="ECO:0000256" key="1">
    <source>
        <dbReference type="SAM" id="MobiDB-lite"/>
    </source>
</evidence>
<proteinExistence type="predicted"/>
<evidence type="ECO:0000313" key="3">
    <source>
        <dbReference type="Proteomes" id="UP000744980"/>
    </source>
</evidence>
<protein>
    <submittedName>
        <fullName evidence="2">Uncharacterized protein</fullName>
    </submittedName>
</protein>
<name>A0AAW4FE15_9HYPH</name>
<dbReference type="RefSeq" id="WP_203527225.1">
    <property type="nucleotide sequence ID" value="NZ_CP083370.1"/>
</dbReference>
<sequence>MTPEERNAYNRELAKARKRKQRAEEKKTRIIAMTPELDEFVDELLSLPLQTASMALAIWQKESRQHFPRWPQPKYVTGEAQSSFTARWHRWQRFQLIRMFATDAIERDKARARKKRFERTEVQEATKLSMTTDAFRRLKRGQKLAQQMAQIAANRAA</sequence>
<gene>
    <name evidence="2" type="ORF">GFB56_00305</name>
</gene>
<feature type="compositionally biased region" description="Basic and acidic residues" evidence="1">
    <location>
        <begin position="1"/>
        <end position="15"/>
    </location>
</feature>
<dbReference type="EMBL" id="WXFA01000001">
    <property type="protein sequence ID" value="MBM3089261.1"/>
    <property type="molecule type" value="Genomic_DNA"/>
</dbReference>
<keyword evidence="3" id="KW-1185">Reference proteome</keyword>
<dbReference type="AlphaFoldDB" id="A0AAW4FE15"/>
<evidence type="ECO:0000313" key="2">
    <source>
        <dbReference type="EMBL" id="MBM3089261.1"/>
    </source>
</evidence>
<organism evidence="2 3">
    <name type="scientific">Ensifer canadensis</name>
    <dbReference type="NCBI Taxonomy" id="555315"/>
    <lineage>
        <taxon>Bacteria</taxon>
        <taxon>Pseudomonadati</taxon>
        <taxon>Pseudomonadota</taxon>
        <taxon>Alphaproteobacteria</taxon>
        <taxon>Hyphomicrobiales</taxon>
        <taxon>Rhizobiaceae</taxon>
        <taxon>Sinorhizobium/Ensifer group</taxon>
        <taxon>Ensifer</taxon>
    </lineage>
</organism>
<feature type="region of interest" description="Disordered" evidence="1">
    <location>
        <begin position="1"/>
        <end position="26"/>
    </location>
</feature>